<proteinExistence type="predicted"/>
<evidence type="ECO:0000256" key="1">
    <source>
        <dbReference type="SAM" id="Coils"/>
    </source>
</evidence>
<dbReference type="EMBL" id="JARJLG010000007">
    <property type="protein sequence ID" value="KAJ7779371.1"/>
    <property type="molecule type" value="Genomic_DNA"/>
</dbReference>
<feature type="compositionally biased region" description="Gly residues" evidence="2">
    <location>
        <begin position="1"/>
        <end position="12"/>
    </location>
</feature>
<evidence type="ECO:0000256" key="2">
    <source>
        <dbReference type="SAM" id="MobiDB-lite"/>
    </source>
</evidence>
<keyword evidence="1" id="KW-0175">Coiled coil</keyword>
<accession>A0AAD7K8Z6</accession>
<gene>
    <name evidence="3" type="ORF">DFH07DRAFT_765661</name>
</gene>
<feature type="compositionally biased region" description="Polar residues" evidence="2">
    <location>
        <begin position="119"/>
        <end position="132"/>
    </location>
</feature>
<comment type="caution">
    <text evidence="3">The sequence shown here is derived from an EMBL/GenBank/DDBJ whole genome shotgun (WGS) entry which is preliminary data.</text>
</comment>
<organism evidence="3 4">
    <name type="scientific">Mycena maculata</name>
    <dbReference type="NCBI Taxonomy" id="230809"/>
    <lineage>
        <taxon>Eukaryota</taxon>
        <taxon>Fungi</taxon>
        <taxon>Dikarya</taxon>
        <taxon>Basidiomycota</taxon>
        <taxon>Agaricomycotina</taxon>
        <taxon>Agaricomycetes</taxon>
        <taxon>Agaricomycetidae</taxon>
        <taxon>Agaricales</taxon>
        <taxon>Marasmiineae</taxon>
        <taxon>Mycenaceae</taxon>
        <taxon>Mycena</taxon>
    </lineage>
</organism>
<feature type="coiled-coil region" evidence="1">
    <location>
        <begin position="151"/>
        <end position="185"/>
    </location>
</feature>
<sequence length="590" mass="66148">MYRGLGGGGGGDYRSQASYSDDFDELGPVSGRHTERSDFFTPSLQLQSHWHVASLPQIQSRESRRYGPIGHGVPTQPGYLMRSRSLNVLPTVPDERFGQFQVEDQPRQYDDRSHGVSYRPTSNMRSSSSNGNIPGAGDYLQRAPAPSSPHLEELLAKIESMSLQQAELNERNEFLSRRTQELESIVAAGGSVRPSSFSERSGGVASRGKIHQHKRQVSQSRARVLSRPPEEELHHSESGSEPSDSEPKKAAYLGIPVKDIDPRFKGARAALQSVVSRTFRAVVGVSGNNWPDLTVERFNEITNESYMNPAFDEMVSHPTNFKLCEQVATQVAHELSGGPDYWPSGLNIPGFNVKWDKKALTEMAKTSFRSCKQQYRVQMDETVAQRNAANRRTNRRRDHRVTKAEQRGKQVAIAAFATKHNLDPNIVRELIHEQFMSDEASGPEDDDDKGIWKTRMAFKAGYGDLSAEELAKIDFLEVLRCPWRADELSGALQELSAIAFGFLTQNEKKKIQYIRVRDTGRASSRIPEIAPYNFGINPAWLEANKEKPEYVHLLVDWGTYKDPEGFGTNKRVIEENVVEGDPDLDDGDEV</sequence>
<evidence type="ECO:0000313" key="3">
    <source>
        <dbReference type="EMBL" id="KAJ7779371.1"/>
    </source>
</evidence>
<feature type="region of interest" description="Disordered" evidence="2">
    <location>
        <begin position="1"/>
        <end position="36"/>
    </location>
</feature>
<keyword evidence="4" id="KW-1185">Reference proteome</keyword>
<protein>
    <submittedName>
        <fullName evidence="3">Uncharacterized protein</fullName>
    </submittedName>
</protein>
<dbReference type="AlphaFoldDB" id="A0AAD7K8Z6"/>
<name>A0AAD7K8Z6_9AGAR</name>
<evidence type="ECO:0000313" key="4">
    <source>
        <dbReference type="Proteomes" id="UP001215280"/>
    </source>
</evidence>
<reference evidence="3" key="1">
    <citation type="submission" date="2023-03" db="EMBL/GenBank/DDBJ databases">
        <title>Massive genome expansion in bonnet fungi (Mycena s.s.) driven by repeated elements and novel gene families across ecological guilds.</title>
        <authorList>
            <consortium name="Lawrence Berkeley National Laboratory"/>
            <person name="Harder C.B."/>
            <person name="Miyauchi S."/>
            <person name="Viragh M."/>
            <person name="Kuo A."/>
            <person name="Thoen E."/>
            <person name="Andreopoulos B."/>
            <person name="Lu D."/>
            <person name="Skrede I."/>
            <person name="Drula E."/>
            <person name="Henrissat B."/>
            <person name="Morin E."/>
            <person name="Kohler A."/>
            <person name="Barry K."/>
            <person name="LaButti K."/>
            <person name="Morin E."/>
            <person name="Salamov A."/>
            <person name="Lipzen A."/>
            <person name="Mereny Z."/>
            <person name="Hegedus B."/>
            <person name="Baldrian P."/>
            <person name="Stursova M."/>
            <person name="Weitz H."/>
            <person name="Taylor A."/>
            <person name="Grigoriev I.V."/>
            <person name="Nagy L.G."/>
            <person name="Martin F."/>
            <person name="Kauserud H."/>
        </authorList>
    </citation>
    <scope>NUCLEOTIDE SEQUENCE</scope>
    <source>
        <strain evidence="3">CBHHK188m</strain>
    </source>
</reference>
<feature type="region of interest" description="Disordered" evidence="2">
    <location>
        <begin position="186"/>
        <end position="248"/>
    </location>
</feature>
<feature type="region of interest" description="Disordered" evidence="2">
    <location>
        <begin position="100"/>
        <end position="148"/>
    </location>
</feature>
<feature type="compositionally biased region" description="Basic and acidic residues" evidence="2">
    <location>
        <begin position="228"/>
        <end position="238"/>
    </location>
</feature>
<feature type="compositionally biased region" description="Basic and acidic residues" evidence="2">
    <location>
        <begin position="104"/>
        <end position="114"/>
    </location>
</feature>
<dbReference type="Proteomes" id="UP001215280">
    <property type="component" value="Unassembled WGS sequence"/>
</dbReference>